<comment type="caution">
    <text evidence="2">The sequence shown here is derived from an EMBL/GenBank/DDBJ whole genome shotgun (WGS) entry which is preliminary data.</text>
</comment>
<accession>A0A439D814</accession>
<keyword evidence="1" id="KW-0732">Signal</keyword>
<feature type="chain" id="PRO_5019531957" evidence="1">
    <location>
        <begin position="22"/>
        <end position="131"/>
    </location>
</feature>
<dbReference type="Proteomes" id="UP000286045">
    <property type="component" value="Unassembled WGS sequence"/>
</dbReference>
<organism evidence="2 3">
    <name type="scientific">Xylaria grammica</name>
    <dbReference type="NCBI Taxonomy" id="363999"/>
    <lineage>
        <taxon>Eukaryota</taxon>
        <taxon>Fungi</taxon>
        <taxon>Dikarya</taxon>
        <taxon>Ascomycota</taxon>
        <taxon>Pezizomycotina</taxon>
        <taxon>Sordariomycetes</taxon>
        <taxon>Xylariomycetidae</taxon>
        <taxon>Xylariales</taxon>
        <taxon>Xylariaceae</taxon>
        <taxon>Xylaria</taxon>
    </lineage>
</organism>
<dbReference type="EMBL" id="RYZI01000110">
    <property type="protein sequence ID" value="RWA10543.1"/>
    <property type="molecule type" value="Genomic_DNA"/>
</dbReference>
<evidence type="ECO:0000256" key="1">
    <source>
        <dbReference type="SAM" id="SignalP"/>
    </source>
</evidence>
<keyword evidence="3" id="KW-1185">Reference proteome</keyword>
<name>A0A439D814_9PEZI</name>
<sequence>MFTSQVLAVFIAAAAVPLAAASPTNNTVDHAAQSDFWAMFCDDTDCSQNCGQSVQVSNPGCLGQNGRQSILFHGGDVGSGDYSLVVSPDGNCPCQDACTTVPTDTLCWDISQYQDAKSFRFISGHCDSNNC</sequence>
<dbReference type="STRING" id="363999.A0A439D814"/>
<dbReference type="AlphaFoldDB" id="A0A439D814"/>
<feature type="signal peptide" evidence="1">
    <location>
        <begin position="1"/>
        <end position="21"/>
    </location>
</feature>
<gene>
    <name evidence="2" type="ORF">EKO27_g4550</name>
</gene>
<evidence type="ECO:0000313" key="3">
    <source>
        <dbReference type="Proteomes" id="UP000286045"/>
    </source>
</evidence>
<evidence type="ECO:0000313" key="2">
    <source>
        <dbReference type="EMBL" id="RWA10543.1"/>
    </source>
</evidence>
<reference evidence="2 3" key="1">
    <citation type="submission" date="2018-12" db="EMBL/GenBank/DDBJ databases">
        <title>Draft genome sequence of Xylaria grammica IHI A82.</title>
        <authorList>
            <person name="Buettner E."/>
            <person name="Kellner H."/>
        </authorList>
    </citation>
    <scope>NUCLEOTIDE SEQUENCE [LARGE SCALE GENOMIC DNA]</scope>
    <source>
        <strain evidence="2 3">IHI A82</strain>
    </source>
</reference>
<proteinExistence type="predicted"/>
<protein>
    <submittedName>
        <fullName evidence="2">Uncharacterized protein</fullName>
    </submittedName>
</protein>